<proteinExistence type="predicted"/>
<name>D8UCW1_VOLCA</name>
<dbReference type="GeneID" id="9619777"/>
<dbReference type="Proteomes" id="UP000001058">
    <property type="component" value="Unassembled WGS sequence"/>
</dbReference>
<feature type="region of interest" description="Disordered" evidence="1">
    <location>
        <begin position="437"/>
        <end position="457"/>
    </location>
</feature>
<reference evidence="3 4" key="1">
    <citation type="journal article" date="2010" name="Science">
        <title>Genomic analysis of organismal complexity in the multicellular green alga Volvox carteri.</title>
        <authorList>
            <person name="Prochnik S.E."/>
            <person name="Umen J."/>
            <person name="Nedelcu A.M."/>
            <person name="Hallmann A."/>
            <person name="Miller S.M."/>
            <person name="Nishii I."/>
            <person name="Ferris P."/>
            <person name="Kuo A."/>
            <person name="Mitros T."/>
            <person name="Fritz-Laylin L.K."/>
            <person name="Hellsten U."/>
            <person name="Chapman J."/>
            <person name="Simakov O."/>
            <person name="Rensing S.A."/>
            <person name="Terry A."/>
            <person name="Pangilinan J."/>
            <person name="Kapitonov V."/>
            <person name="Jurka J."/>
            <person name="Salamov A."/>
            <person name="Shapiro H."/>
            <person name="Schmutz J."/>
            <person name="Grimwood J."/>
            <person name="Lindquist E."/>
            <person name="Lucas S."/>
            <person name="Grigoriev I.V."/>
            <person name="Schmitt R."/>
            <person name="Kirk D."/>
            <person name="Rokhsar D.S."/>
        </authorList>
    </citation>
    <scope>NUCLEOTIDE SEQUENCE [LARGE SCALE GENOMIC DNA]</scope>
    <source>
        <strain evidence="4">f. Nagariensis / Eve</strain>
    </source>
</reference>
<feature type="chain" id="PRO_5003124377" evidence="2">
    <location>
        <begin position="20"/>
        <end position="457"/>
    </location>
</feature>
<feature type="compositionally biased region" description="Low complexity" evidence="1">
    <location>
        <begin position="339"/>
        <end position="358"/>
    </location>
</feature>
<gene>
    <name evidence="3" type="ORF">VOLCADRAFT_97492</name>
</gene>
<organism evidence="4">
    <name type="scientific">Volvox carteri f. nagariensis</name>
    <dbReference type="NCBI Taxonomy" id="3068"/>
    <lineage>
        <taxon>Eukaryota</taxon>
        <taxon>Viridiplantae</taxon>
        <taxon>Chlorophyta</taxon>
        <taxon>core chlorophytes</taxon>
        <taxon>Chlorophyceae</taxon>
        <taxon>CS clade</taxon>
        <taxon>Chlamydomonadales</taxon>
        <taxon>Volvocaceae</taxon>
        <taxon>Volvox</taxon>
    </lineage>
</organism>
<dbReference type="KEGG" id="vcn:VOLCADRAFT_97492"/>
<feature type="region of interest" description="Disordered" evidence="1">
    <location>
        <begin position="58"/>
        <end position="118"/>
    </location>
</feature>
<feature type="region of interest" description="Disordered" evidence="1">
    <location>
        <begin position="130"/>
        <end position="292"/>
    </location>
</feature>
<feature type="signal peptide" evidence="2">
    <location>
        <begin position="1"/>
        <end position="19"/>
    </location>
</feature>
<evidence type="ECO:0000256" key="1">
    <source>
        <dbReference type="SAM" id="MobiDB-lite"/>
    </source>
</evidence>
<protein>
    <submittedName>
        <fullName evidence="3">Uncharacterized protein</fullName>
    </submittedName>
</protein>
<sequence>MGSPKTCTRFLSCFGCGVAAPAAAVVTKNGPTSDPASPAICKAAANISAGVSVVTDSSVGSRLPTAGSVRRPSQAFSEPSSQSPWSFSDGLLKKRLPVAHPPSRGSGSGGDVGEWPSSVFEGFTPWRRTRKPRVRSSYVSPAYDTEDELSPTAGISRSPSASAGGCGGRGGGGSSSSLVEPTLEEEGAPQDDCAAAVAPATAESVPSLKRGGGDGAGGGLGIKDATAEGYGGPSGAASDGLQAGNGPWLRPSATLEAVRQRPVQVPERARERGKQAMQVEEVDGSEGQVLPQHPGVVSTASFLKSASFALSTVAAAAAARRDGVTAGDGGGSCGEESRNMSAASSRGSASGRSSNSGFRRPRSRRGGGGGGSSNAGYAPGDAIAAYGRYGVTRRRNGFGAAAVGMFGGSRRELARGVAAAVTRLSCPTTCRTAWRWRRREESDGGGAGQLQNSHARA</sequence>
<dbReference type="RefSeq" id="XP_002956522.1">
    <property type="nucleotide sequence ID" value="XM_002956476.1"/>
</dbReference>
<feature type="compositionally biased region" description="Low complexity" evidence="1">
    <location>
        <begin position="190"/>
        <end position="202"/>
    </location>
</feature>
<keyword evidence="4" id="KW-1185">Reference proteome</keyword>
<feature type="region of interest" description="Disordered" evidence="1">
    <location>
        <begin position="322"/>
        <end position="377"/>
    </location>
</feature>
<dbReference type="EMBL" id="GL378382">
    <property type="protein sequence ID" value="EFJ42459.1"/>
    <property type="molecule type" value="Genomic_DNA"/>
</dbReference>
<feature type="compositionally biased region" description="Gly residues" evidence="1">
    <location>
        <begin position="164"/>
        <end position="174"/>
    </location>
</feature>
<dbReference type="AlphaFoldDB" id="D8UCW1"/>
<dbReference type="InParanoid" id="D8UCW1"/>
<evidence type="ECO:0000313" key="3">
    <source>
        <dbReference type="EMBL" id="EFJ42459.1"/>
    </source>
</evidence>
<evidence type="ECO:0000313" key="4">
    <source>
        <dbReference type="Proteomes" id="UP000001058"/>
    </source>
</evidence>
<feature type="compositionally biased region" description="Low complexity" evidence="1">
    <location>
        <begin position="76"/>
        <end position="88"/>
    </location>
</feature>
<accession>D8UCW1</accession>
<keyword evidence="2" id="KW-0732">Signal</keyword>
<evidence type="ECO:0000256" key="2">
    <source>
        <dbReference type="SAM" id="SignalP"/>
    </source>
</evidence>